<accession>A0A0R2DCD5</accession>
<dbReference type="OrthoDB" id="2265260at2"/>
<name>A0A0R2DCD5_9LACO</name>
<dbReference type="RefSeq" id="WP_061777112.1">
    <property type="nucleotide sequence ID" value="NZ_AYZH01000019.1"/>
</dbReference>
<gene>
    <name evidence="2" type="ORF">FD13_GL000780</name>
</gene>
<evidence type="ECO:0000313" key="2">
    <source>
        <dbReference type="EMBL" id="KRN01554.1"/>
    </source>
</evidence>
<feature type="signal peptide" evidence="1">
    <location>
        <begin position="1"/>
        <end position="25"/>
    </location>
</feature>
<keyword evidence="3" id="KW-1185">Reference proteome</keyword>
<evidence type="ECO:0000256" key="1">
    <source>
        <dbReference type="SAM" id="SignalP"/>
    </source>
</evidence>
<comment type="caution">
    <text evidence="2">The sequence shown here is derived from an EMBL/GenBank/DDBJ whole genome shotgun (WGS) entry which is preliminary data.</text>
</comment>
<evidence type="ECO:0000313" key="3">
    <source>
        <dbReference type="Proteomes" id="UP000051589"/>
    </source>
</evidence>
<protein>
    <recommendedName>
        <fullName evidence="4">GW domain-containing protein</fullName>
    </recommendedName>
</protein>
<dbReference type="AlphaFoldDB" id="A0A0R2DCD5"/>
<dbReference type="Proteomes" id="UP000051589">
    <property type="component" value="Unassembled WGS sequence"/>
</dbReference>
<dbReference type="EMBL" id="AYZH01000019">
    <property type="protein sequence ID" value="KRN01554.1"/>
    <property type="molecule type" value="Genomic_DNA"/>
</dbReference>
<feature type="chain" id="PRO_5006416065" description="GW domain-containing protein" evidence="1">
    <location>
        <begin position="26"/>
        <end position="333"/>
    </location>
</feature>
<dbReference type="PATRIC" id="fig|1423803.3.peg.778"/>
<sequence length="333" mass="37442">MKWVKLLLGSSLGLLLWGTGTTAQAAKRMQIPAYPKQRLFTAKHLRTKVYSYPRGLHANSRYLGKMMSTKKKWTVDKVVKVHGKRYVRITAAVQFPLQHGNVLRSYPQATAIDGGYVALSKLKSHPQISRMPMIPRTPYFEARLTSDFWWMPYGTVGSNYADHYGTTYGYRTIYAIQSLTTVKGKQYLLFENTKGEVLGWLPKSVVVKGQYPDLMQRELTRDTPVAAESTKIHVLDSGRHVKIGIAKTASQLQRVVLLDQDSQTTVYDYQDGRAVKKTVRSADGRLKSSRALKPTGTIKFDLQADYDISGKIYAGTIDAHGKISIPYMSGWIA</sequence>
<evidence type="ECO:0008006" key="4">
    <source>
        <dbReference type="Google" id="ProtNLM"/>
    </source>
</evidence>
<reference evidence="2 3" key="1">
    <citation type="journal article" date="2015" name="Genome Announc.">
        <title>Expanding the biotechnology potential of lactobacilli through comparative genomics of 213 strains and associated genera.</title>
        <authorList>
            <person name="Sun Z."/>
            <person name="Harris H.M."/>
            <person name="McCann A."/>
            <person name="Guo C."/>
            <person name="Argimon S."/>
            <person name="Zhang W."/>
            <person name="Yang X."/>
            <person name="Jeffery I.B."/>
            <person name="Cooney J.C."/>
            <person name="Kagawa T.F."/>
            <person name="Liu W."/>
            <person name="Song Y."/>
            <person name="Salvetti E."/>
            <person name="Wrobel A."/>
            <person name="Rasinkangas P."/>
            <person name="Parkhill J."/>
            <person name="Rea M.C."/>
            <person name="O'Sullivan O."/>
            <person name="Ritari J."/>
            <person name="Douillard F.P."/>
            <person name="Paul Ross R."/>
            <person name="Yang R."/>
            <person name="Briner A.E."/>
            <person name="Felis G.E."/>
            <person name="de Vos W.M."/>
            <person name="Barrangou R."/>
            <person name="Klaenhammer T.R."/>
            <person name="Caufield P.W."/>
            <person name="Cui Y."/>
            <person name="Zhang H."/>
            <person name="O'Toole P.W."/>
        </authorList>
    </citation>
    <scope>NUCLEOTIDE SEQUENCE [LARGE SCALE GENOMIC DNA]</scope>
    <source>
        <strain evidence="2 3">DSM 21775</strain>
    </source>
</reference>
<keyword evidence="1" id="KW-0732">Signal</keyword>
<proteinExistence type="predicted"/>
<organism evidence="2 3">
    <name type="scientific">Levilactobacillus senmaizukei DSM 21775 = NBRC 103853</name>
    <dbReference type="NCBI Taxonomy" id="1423803"/>
    <lineage>
        <taxon>Bacteria</taxon>
        <taxon>Bacillati</taxon>
        <taxon>Bacillota</taxon>
        <taxon>Bacilli</taxon>
        <taxon>Lactobacillales</taxon>
        <taxon>Lactobacillaceae</taxon>
        <taxon>Levilactobacillus</taxon>
    </lineage>
</organism>